<dbReference type="KEGG" id="pfy:PFICI_07717"/>
<proteinExistence type="predicted"/>
<evidence type="ECO:0000313" key="8">
    <source>
        <dbReference type="Proteomes" id="UP000030651"/>
    </source>
</evidence>
<sequence>MASLDILPDLVYDSKIETEFLDSCWRHIFYDTGSSAKQRRIPREERWIRREFVGRGTYGSVYLEQCDIGNSQKLRAVKEIKKSIRPGEKLDYIRELEAVAKFSHQKYSHCFVQSHGWFELGDSIFISMEYLSNGDLQRHLHAALKEPEARQITSQVLEGLTFMHDNGFVHRDLKPGNIMVVTTGPDWFVKITDFGVSKRRQHGMSSLHTQRGTVAFMAPEIFRSGGSYGSSVDMWSLGAVVYRIVTNKLAFSDYDGLFQFSHGMSSFPVHEFAKNGVSSEAEDFILALMKKDPNERLSVAEAALHPWMVENHQDTMTDDASQSSARSMSSTASIHTSHAQDSIASKDWSLSSGGLSTTRQDTLDVPVIGVTTKMTTTTVSANVDTNIIDTDTTMKTVAFESPRPLNYQKTPVHDVPKEVELRDGLPANAPLVLETRKINESLAHQLDPGVKFEAEKSHQAEFQNIVHPARTIRSPANLQRGGNDISFRKNAILTKESSGIDLSNSTDPTMTVVGDDINVKANNAISQVSKSTAGEDSRR</sequence>
<dbReference type="GO" id="GO:0010506">
    <property type="term" value="P:regulation of autophagy"/>
    <property type="evidence" value="ECO:0007669"/>
    <property type="project" value="InterPro"/>
</dbReference>
<keyword evidence="3" id="KW-0072">Autophagy</keyword>
<dbReference type="InterPro" id="IPR045269">
    <property type="entry name" value="Atg1-like"/>
</dbReference>
<evidence type="ECO:0000256" key="4">
    <source>
        <dbReference type="ARBA" id="ARBA00030237"/>
    </source>
</evidence>
<feature type="region of interest" description="Disordered" evidence="5">
    <location>
        <begin position="315"/>
        <end position="338"/>
    </location>
</feature>
<reference evidence="8" key="1">
    <citation type="journal article" date="2015" name="BMC Genomics">
        <title>Genomic and transcriptomic analysis of the endophytic fungus Pestalotiopsis fici reveals its lifestyle and high potential for synthesis of natural products.</title>
        <authorList>
            <person name="Wang X."/>
            <person name="Zhang X."/>
            <person name="Liu L."/>
            <person name="Xiang M."/>
            <person name="Wang W."/>
            <person name="Sun X."/>
            <person name="Che Y."/>
            <person name="Guo L."/>
            <person name="Liu G."/>
            <person name="Guo L."/>
            <person name="Wang C."/>
            <person name="Yin W.B."/>
            <person name="Stadler M."/>
            <person name="Zhang X."/>
            <person name="Liu X."/>
        </authorList>
    </citation>
    <scope>NUCLEOTIDE SEQUENCE [LARGE SCALE GENOMIC DNA]</scope>
    <source>
        <strain evidence="8">W106-1 / CGMCC3.15140</strain>
    </source>
</reference>
<keyword evidence="2" id="KW-0813">Transport</keyword>
<dbReference type="GeneID" id="19272730"/>
<accession>W3X229</accession>
<dbReference type="InterPro" id="IPR008271">
    <property type="entry name" value="Ser/Thr_kinase_AS"/>
</dbReference>
<protein>
    <recommendedName>
        <fullName evidence="4">Autophagy-related protein 1</fullName>
    </recommendedName>
</protein>
<evidence type="ECO:0000256" key="5">
    <source>
        <dbReference type="SAM" id="MobiDB-lite"/>
    </source>
</evidence>
<dbReference type="RefSeq" id="XP_007834489.1">
    <property type="nucleotide sequence ID" value="XM_007836298.1"/>
</dbReference>
<dbReference type="HOGENOM" id="CLU_505374_0_0_1"/>
<dbReference type="PROSITE" id="PS00108">
    <property type="entry name" value="PROTEIN_KINASE_ST"/>
    <property type="match status" value="1"/>
</dbReference>
<dbReference type="InParanoid" id="W3X229"/>
<dbReference type="InterPro" id="IPR000719">
    <property type="entry name" value="Prot_kinase_dom"/>
</dbReference>
<gene>
    <name evidence="7" type="ORF">PFICI_07717</name>
</gene>
<dbReference type="PANTHER" id="PTHR24348">
    <property type="entry name" value="SERINE/THREONINE-PROTEIN KINASE UNC-51-RELATED"/>
    <property type="match status" value="1"/>
</dbReference>
<dbReference type="AlphaFoldDB" id="W3X229"/>
<comment type="subcellular location">
    <subcellularLocation>
        <location evidence="1">Preautophagosomal structure membrane</location>
        <topology evidence="1">Peripheral membrane protein</topology>
    </subcellularLocation>
</comment>
<dbReference type="OMA" id="PEWYSAD"/>
<dbReference type="OrthoDB" id="10252171at2759"/>
<organism evidence="7 8">
    <name type="scientific">Pestalotiopsis fici (strain W106-1 / CGMCC3.15140)</name>
    <dbReference type="NCBI Taxonomy" id="1229662"/>
    <lineage>
        <taxon>Eukaryota</taxon>
        <taxon>Fungi</taxon>
        <taxon>Dikarya</taxon>
        <taxon>Ascomycota</taxon>
        <taxon>Pezizomycotina</taxon>
        <taxon>Sordariomycetes</taxon>
        <taxon>Xylariomycetidae</taxon>
        <taxon>Amphisphaeriales</taxon>
        <taxon>Sporocadaceae</taxon>
        <taxon>Pestalotiopsis</taxon>
    </lineage>
</organism>
<dbReference type="GO" id="GO:0005524">
    <property type="term" value="F:ATP binding"/>
    <property type="evidence" value="ECO:0007669"/>
    <property type="project" value="InterPro"/>
</dbReference>
<dbReference type="SUPFAM" id="SSF56112">
    <property type="entry name" value="Protein kinase-like (PK-like)"/>
    <property type="match status" value="1"/>
</dbReference>
<keyword evidence="8" id="KW-1185">Reference proteome</keyword>
<dbReference type="eggNOG" id="KOG0615">
    <property type="taxonomic scope" value="Eukaryota"/>
</dbReference>
<dbReference type="Gene3D" id="1.10.510.10">
    <property type="entry name" value="Transferase(Phosphotransferase) domain 1"/>
    <property type="match status" value="1"/>
</dbReference>
<dbReference type="STRING" id="1229662.W3X229"/>
<name>W3X229_PESFW</name>
<evidence type="ECO:0000256" key="3">
    <source>
        <dbReference type="ARBA" id="ARBA00023006"/>
    </source>
</evidence>
<dbReference type="Proteomes" id="UP000030651">
    <property type="component" value="Unassembled WGS sequence"/>
</dbReference>
<evidence type="ECO:0000256" key="1">
    <source>
        <dbReference type="ARBA" id="ARBA00004623"/>
    </source>
</evidence>
<dbReference type="PROSITE" id="PS50011">
    <property type="entry name" value="PROTEIN_KINASE_DOM"/>
    <property type="match status" value="1"/>
</dbReference>
<dbReference type="GO" id="GO:0004674">
    <property type="term" value="F:protein serine/threonine kinase activity"/>
    <property type="evidence" value="ECO:0007669"/>
    <property type="project" value="InterPro"/>
</dbReference>
<evidence type="ECO:0000259" key="6">
    <source>
        <dbReference type="PROSITE" id="PS50011"/>
    </source>
</evidence>
<feature type="compositionally biased region" description="Low complexity" evidence="5">
    <location>
        <begin position="320"/>
        <end position="333"/>
    </location>
</feature>
<evidence type="ECO:0000313" key="7">
    <source>
        <dbReference type="EMBL" id="ETS80188.1"/>
    </source>
</evidence>
<dbReference type="EMBL" id="KI912113">
    <property type="protein sequence ID" value="ETS80188.1"/>
    <property type="molecule type" value="Genomic_DNA"/>
</dbReference>
<evidence type="ECO:0000256" key="2">
    <source>
        <dbReference type="ARBA" id="ARBA00022448"/>
    </source>
</evidence>
<dbReference type="GO" id="GO:0034045">
    <property type="term" value="C:phagophore assembly site membrane"/>
    <property type="evidence" value="ECO:0007669"/>
    <property type="project" value="UniProtKB-SubCell"/>
</dbReference>
<dbReference type="GO" id="GO:0006914">
    <property type="term" value="P:autophagy"/>
    <property type="evidence" value="ECO:0007669"/>
    <property type="project" value="UniProtKB-KW"/>
</dbReference>
<dbReference type="SMART" id="SM00220">
    <property type="entry name" value="S_TKc"/>
    <property type="match status" value="1"/>
</dbReference>
<dbReference type="Pfam" id="PF00069">
    <property type="entry name" value="Pkinase"/>
    <property type="match status" value="1"/>
</dbReference>
<feature type="domain" description="Protein kinase" evidence="6">
    <location>
        <begin position="47"/>
        <end position="308"/>
    </location>
</feature>
<dbReference type="InterPro" id="IPR011009">
    <property type="entry name" value="Kinase-like_dom_sf"/>
</dbReference>